<keyword evidence="3" id="KW-1185">Reference proteome</keyword>
<sequence>MGVGGMSKDDLNMRCAESGRSVMRTPAAVLRHSMRILPRRLGRAFTNKALCGLLVQACTNSIHPRFDLRVASSVSAEDHRLVDQPQSPQAEPYCDHHEFQHGAEDVQPLVTAWSRRITDIIKVPTAERPKKLDDLDHAVAWLTDRLTDLEFHLPKFQGWDSNRCQQAILRWAVSNLKKSGFITWPNTTEPQQSVDTPKLQKQAIHVAGPANQASASVDGNLLRHMAGQFKSGYNKGFEDGYARAVENIRALQRSHSSSRGTHEGIDQKDGEPNLAPAVKDEDSS</sequence>
<protein>
    <submittedName>
        <fullName evidence="2">Uncharacterized protein</fullName>
    </submittedName>
</protein>
<evidence type="ECO:0000313" key="3">
    <source>
        <dbReference type="Proteomes" id="UP001456524"/>
    </source>
</evidence>
<dbReference type="Proteomes" id="UP001456524">
    <property type="component" value="Unassembled WGS sequence"/>
</dbReference>
<feature type="region of interest" description="Disordered" evidence="1">
    <location>
        <begin position="252"/>
        <end position="284"/>
    </location>
</feature>
<accession>A0ABR1XEQ6</accession>
<organism evidence="2 3">
    <name type="scientific">Phyllosticta citrichinensis</name>
    <dbReference type="NCBI Taxonomy" id="1130410"/>
    <lineage>
        <taxon>Eukaryota</taxon>
        <taxon>Fungi</taxon>
        <taxon>Dikarya</taxon>
        <taxon>Ascomycota</taxon>
        <taxon>Pezizomycotina</taxon>
        <taxon>Dothideomycetes</taxon>
        <taxon>Dothideomycetes incertae sedis</taxon>
        <taxon>Botryosphaeriales</taxon>
        <taxon>Phyllostictaceae</taxon>
        <taxon>Phyllosticta</taxon>
    </lineage>
</organism>
<name>A0ABR1XEQ6_9PEZI</name>
<comment type="caution">
    <text evidence="2">The sequence shown here is derived from an EMBL/GenBank/DDBJ whole genome shotgun (WGS) entry which is preliminary data.</text>
</comment>
<evidence type="ECO:0000313" key="2">
    <source>
        <dbReference type="EMBL" id="KAK8151150.1"/>
    </source>
</evidence>
<reference evidence="2 3" key="1">
    <citation type="journal article" date="2022" name="G3 (Bethesda)">
        <title>Enemy or ally: a genomic approach to elucidate the lifestyle of Phyllosticta citrichinaensis.</title>
        <authorList>
            <person name="Buijs V.A."/>
            <person name="Groenewald J.Z."/>
            <person name="Haridas S."/>
            <person name="LaButti K.M."/>
            <person name="Lipzen A."/>
            <person name="Martin F.M."/>
            <person name="Barry K."/>
            <person name="Grigoriev I.V."/>
            <person name="Crous P.W."/>
            <person name="Seidl M.F."/>
        </authorList>
    </citation>
    <scope>NUCLEOTIDE SEQUENCE [LARGE SCALE GENOMIC DNA]</scope>
    <source>
        <strain evidence="2 3">CBS 129764</strain>
    </source>
</reference>
<proteinExistence type="predicted"/>
<feature type="compositionally biased region" description="Basic and acidic residues" evidence="1">
    <location>
        <begin position="260"/>
        <end position="271"/>
    </location>
</feature>
<gene>
    <name evidence="2" type="ORF">IWX90DRAFT_419440</name>
</gene>
<dbReference type="EMBL" id="JBBWUH010000019">
    <property type="protein sequence ID" value="KAK8151150.1"/>
    <property type="molecule type" value="Genomic_DNA"/>
</dbReference>
<evidence type="ECO:0000256" key="1">
    <source>
        <dbReference type="SAM" id="MobiDB-lite"/>
    </source>
</evidence>